<accession>A0A086SYW1</accession>
<comment type="caution">
    <text evidence="2">The sequence shown here is derived from an EMBL/GenBank/DDBJ whole genome shotgun (WGS) entry which is preliminary data.</text>
</comment>
<evidence type="ECO:0000256" key="1">
    <source>
        <dbReference type="SAM" id="MobiDB-lite"/>
    </source>
</evidence>
<reference evidence="3" key="1">
    <citation type="journal article" date="2014" name="Genome Announc.">
        <title>Genome sequence and annotation of Acremonium chrysogenum, producer of the beta-lactam antibiotic cephalosporin C.</title>
        <authorList>
            <person name="Terfehr D."/>
            <person name="Dahlmann T.A."/>
            <person name="Specht T."/>
            <person name="Zadra I."/>
            <person name="Kuernsteiner H."/>
            <person name="Kueck U."/>
        </authorList>
    </citation>
    <scope>NUCLEOTIDE SEQUENCE [LARGE SCALE GENOMIC DNA]</scope>
    <source>
        <strain evidence="3">ATCC 11550 / CBS 779.69 / DSM 880 / IAM 14645 / JCM 23072 / IMI 49137</strain>
    </source>
</reference>
<dbReference type="PANTHER" id="PTHR37540:SF5">
    <property type="entry name" value="TRANSCRIPTION FACTOR DOMAIN-CONTAINING PROTEIN"/>
    <property type="match status" value="1"/>
</dbReference>
<keyword evidence="3" id="KW-1185">Reference proteome</keyword>
<proteinExistence type="predicted"/>
<organism evidence="2 3">
    <name type="scientific">Hapsidospora chrysogenum (strain ATCC 11550 / CBS 779.69 / DSM 880 / IAM 14645 / JCM 23072 / IMI 49137)</name>
    <name type="common">Acremonium chrysogenum</name>
    <dbReference type="NCBI Taxonomy" id="857340"/>
    <lineage>
        <taxon>Eukaryota</taxon>
        <taxon>Fungi</taxon>
        <taxon>Dikarya</taxon>
        <taxon>Ascomycota</taxon>
        <taxon>Pezizomycotina</taxon>
        <taxon>Sordariomycetes</taxon>
        <taxon>Hypocreomycetidae</taxon>
        <taxon>Hypocreales</taxon>
        <taxon>Bionectriaceae</taxon>
        <taxon>Hapsidospora</taxon>
    </lineage>
</organism>
<sequence>MAIFEFVVTTGAPQKATAAVRSHAVRSGLERKCAAQDAGSLEDSQLVIRQKSTLKGRFRLSTINAKEAPPTATKGALDRPSKERLRTPSKPSKNSPEDTDLDRWRLPRYNTSSYSLVKAPSQSWGDPFGTLPITHSQGVDNLVKYFFSSLELEVSLSQMSNLWWDFAVSDPLVLHTTLGIVAVEWGMMVPNPRLAYREGVQQKALALPGIQARLKKNDLGDAVVGAIANLASMEGLSGDYDAATIHLKALESIVKARGGVSTFGDNKNFSASINWSDLIVAVGKGTRPIFPLIHDWDSVSLPVRILTAAEQPSLSHLEAFEATAADTTIRYTFSLVRQALHAVRSGQVSTADLRILFNTVDFRIANLLSFPGTAPVRQVLLATAQLFLACNIRDTHIECLIPGILGRRLVRYLQGRVEKILRHEAYWCGTLWSLFTCFISSPLNSEQWSFFRDALSMTIKTMGLTGATQLRAIAQRFIWDDERSERALQANMPIFFPHVDG</sequence>
<feature type="compositionally biased region" description="Basic and acidic residues" evidence="1">
    <location>
        <begin position="76"/>
        <end position="86"/>
    </location>
</feature>
<dbReference type="STRING" id="857340.A0A086SYW1"/>
<dbReference type="PANTHER" id="PTHR37540">
    <property type="entry name" value="TRANSCRIPTION FACTOR (ACR-2), PUTATIVE-RELATED-RELATED"/>
    <property type="match status" value="1"/>
</dbReference>
<dbReference type="AlphaFoldDB" id="A0A086SYW1"/>
<protein>
    <recommendedName>
        <fullName evidence="4">Tachykinin family protein</fullName>
    </recommendedName>
</protein>
<dbReference type="OrthoDB" id="4158087at2759"/>
<dbReference type="Proteomes" id="UP000029964">
    <property type="component" value="Unassembled WGS sequence"/>
</dbReference>
<feature type="region of interest" description="Disordered" evidence="1">
    <location>
        <begin position="62"/>
        <end position="103"/>
    </location>
</feature>
<gene>
    <name evidence="2" type="ORF">ACRE_069660</name>
</gene>
<evidence type="ECO:0000313" key="3">
    <source>
        <dbReference type="Proteomes" id="UP000029964"/>
    </source>
</evidence>
<dbReference type="HOGENOM" id="CLU_038169_0_0_1"/>
<dbReference type="EMBL" id="JPKY01000098">
    <property type="protein sequence ID" value="KFH42293.1"/>
    <property type="molecule type" value="Genomic_DNA"/>
</dbReference>
<name>A0A086SYW1_HAPC1</name>
<evidence type="ECO:0008006" key="4">
    <source>
        <dbReference type="Google" id="ProtNLM"/>
    </source>
</evidence>
<evidence type="ECO:0000313" key="2">
    <source>
        <dbReference type="EMBL" id="KFH42293.1"/>
    </source>
</evidence>